<evidence type="ECO:0000256" key="6">
    <source>
        <dbReference type="ARBA" id="ARBA00014679"/>
    </source>
</evidence>
<dbReference type="SUPFAM" id="SSF75217">
    <property type="entry name" value="alpha/beta knot"/>
    <property type="match status" value="1"/>
</dbReference>
<accession>A0A329MK21</accession>
<evidence type="ECO:0000256" key="14">
    <source>
        <dbReference type="ARBA" id="ARBA00047783"/>
    </source>
</evidence>
<dbReference type="OrthoDB" id="9807416at2"/>
<evidence type="ECO:0000256" key="15">
    <source>
        <dbReference type="HAMAP-Rule" id="MF_00605"/>
    </source>
</evidence>
<dbReference type="PANTHER" id="PTHR46417">
    <property type="entry name" value="TRNA (GUANINE-N(1)-)-METHYLTRANSFERASE"/>
    <property type="match status" value="1"/>
</dbReference>
<evidence type="ECO:0000256" key="3">
    <source>
        <dbReference type="ARBA" id="ARBA00007630"/>
    </source>
</evidence>
<evidence type="ECO:0000256" key="5">
    <source>
        <dbReference type="ARBA" id="ARBA00012807"/>
    </source>
</evidence>
<evidence type="ECO:0000256" key="2">
    <source>
        <dbReference type="ARBA" id="ARBA00004496"/>
    </source>
</evidence>
<dbReference type="PIRSF" id="PIRSF000386">
    <property type="entry name" value="tRNA_mtase"/>
    <property type="match status" value="1"/>
</dbReference>
<dbReference type="Gene3D" id="3.40.1280.10">
    <property type="match status" value="1"/>
</dbReference>
<organism evidence="20 21">
    <name type="scientific">Paenibacillus contaminans</name>
    <dbReference type="NCBI Taxonomy" id="450362"/>
    <lineage>
        <taxon>Bacteria</taxon>
        <taxon>Bacillati</taxon>
        <taxon>Bacillota</taxon>
        <taxon>Bacilli</taxon>
        <taxon>Bacillales</taxon>
        <taxon>Paenibacillaceae</taxon>
        <taxon>Paenibacillus</taxon>
    </lineage>
</organism>
<keyword evidence="9 15" id="KW-0808">Transferase</keyword>
<reference evidence="20 21" key="1">
    <citation type="journal article" date="2009" name="Int. J. Syst. Evol. Microbiol.">
        <title>Paenibacillus contaminans sp. nov., isolated from a contaminated laboratory plate.</title>
        <authorList>
            <person name="Chou J.H."/>
            <person name="Lee J.H."/>
            <person name="Lin M.C."/>
            <person name="Chang P.S."/>
            <person name="Arun A.B."/>
            <person name="Young C.C."/>
            <person name="Chen W.M."/>
        </authorList>
    </citation>
    <scope>NUCLEOTIDE SEQUENCE [LARGE SCALE GENOMIC DNA]</scope>
    <source>
        <strain evidence="20 21">CKOBP-6</strain>
    </source>
</reference>
<dbReference type="NCBIfam" id="TIGR00088">
    <property type="entry name" value="trmD"/>
    <property type="match status" value="1"/>
</dbReference>
<dbReference type="AlphaFoldDB" id="A0A329MK21"/>
<gene>
    <name evidence="15" type="primary">trmD</name>
    <name evidence="20" type="ORF">DQG23_18975</name>
</gene>
<dbReference type="InterPro" id="IPR016009">
    <property type="entry name" value="tRNA_MeTrfase_TRMD/TRM10"/>
</dbReference>
<dbReference type="InterPro" id="IPR023148">
    <property type="entry name" value="tRNA_m1G_MeTrfase_C_sf"/>
</dbReference>
<evidence type="ECO:0000256" key="9">
    <source>
        <dbReference type="ARBA" id="ARBA00022679"/>
    </source>
</evidence>
<feature type="compositionally biased region" description="Basic and acidic residues" evidence="18">
    <location>
        <begin position="271"/>
        <end position="281"/>
    </location>
</feature>
<dbReference type="FunFam" id="1.10.1270.20:FF:000001">
    <property type="entry name" value="tRNA (guanine-N(1)-)-methyltransferase"/>
    <property type="match status" value="1"/>
</dbReference>
<feature type="domain" description="tRNA methyltransferase TRMD/TRM10-type" evidence="19">
    <location>
        <begin position="1"/>
        <end position="81"/>
    </location>
</feature>
<feature type="binding site" evidence="15 16">
    <location>
        <begin position="163"/>
        <end position="168"/>
    </location>
    <ligand>
        <name>S-adenosyl-L-methionine</name>
        <dbReference type="ChEBI" id="CHEBI:59789"/>
    </ligand>
</feature>
<feature type="binding site" evidence="15 16">
    <location>
        <position position="143"/>
    </location>
    <ligand>
        <name>S-adenosyl-L-methionine</name>
        <dbReference type="ChEBI" id="CHEBI:59789"/>
    </ligand>
</feature>
<evidence type="ECO:0000256" key="11">
    <source>
        <dbReference type="ARBA" id="ARBA00022694"/>
    </source>
</evidence>
<name>A0A329MK21_9BACL</name>
<dbReference type="NCBIfam" id="NF000648">
    <property type="entry name" value="PRK00026.1"/>
    <property type="match status" value="1"/>
</dbReference>
<comment type="subunit">
    <text evidence="4 15 17">Homodimer.</text>
</comment>
<comment type="similarity">
    <text evidence="3 15 17">Belongs to the RNA methyltransferase TrmD family.</text>
</comment>
<dbReference type="GO" id="GO:0052906">
    <property type="term" value="F:tRNA (guanine(37)-N1)-methyltransferase activity"/>
    <property type="evidence" value="ECO:0007669"/>
    <property type="project" value="UniProtKB-UniRule"/>
</dbReference>
<evidence type="ECO:0000256" key="7">
    <source>
        <dbReference type="ARBA" id="ARBA00022490"/>
    </source>
</evidence>
<evidence type="ECO:0000256" key="12">
    <source>
        <dbReference type="ARBA" id="ARBA00029736"/>
    </source>
</evidence>
<dbReference type="Pfam" id="PF01746">
    <property type="entry name" value="tRNA_m1G_MT"/>
    <property type="match status" value="2"/>
</dbReference>
<evidence type="ECO:0000313" key="20">
    <source>
        <dbReference type="EMBL" id="RAV20002.1"/>
    </source>
</evidence>
<dbReference type="EC" id="2.1.1.228" evidence="5 15"/>
<evidence type="ECO:0000256" key="10">
    <source>
        <dbReference type="ARBA" id="ARBA00022691"/>
    </source>
</evidence>
<evidence type="ECO:0000256" key="1">
    <source>
        <dbReference type="ARBA" id="ARBA00002634"/>
    </source>
</evidence>
<dbReference type="RefSeq" id="WP_113032429.1">
    <property type="nucleotide sequence ID" value="NZ_QMFB01000010.1"/>
</dbReference>
<dbReference type="GO" id="GO:0005829">
    <property type="term" value="C:cytosol"/>
    <property type="evidence" value="ECO:0007669"/>
    <property type="project" value="TreeGrafter"/>
</dbReference>
<keyword evidence="10 15" id="KW-0949">S-adenosyl-L-methionine</keyword>
<comment type="catalytic activity">
    <reaction evidence="14 15 17">
        <text>guanosine(37) in tRNA + S-adenosyl-L-methionine = N(1)-methylguanosine(37) in tRNA + S-adenosyl-L-homocysteine + H(+)</text>
        <dbReference type="Rhea" id="RHEA:36899"/>
        <dbReference type="Rhea" id="RHEA-COMP:10145"/>
        <dbReference type="Rhea" id="RHEA-COMP:10147"/>
        <dbReference type="ChEBI" id="CHEBI:15378"/>
        <dbReference type="ChEBI" id="CHEBI:57856"/>
        <dbReference type="ChEBI" id="CHEBI:59789"/>
        <dbReference type="ChEBI" id="CHEBI:73542"/>
        <dbReference type="ChEBI" id="CHEBI:74269"/>
        <dbReference type="EC" id="2.1.1.228"/>
    </reaction>
</comment>
<dbReference type="CDD" id="cd18080">
    <property type="entry name" value="TrmD-like"/>
    <property type="match status" value="1"/>
</dbReference>
<evidence type="ECO:0000256" key="13">
    <source>
        <dbReference type="ARBA" id="ARBA00033392"/>
    </source>
</evidence>
<evidence type="ECO:0000256" key="16">
    <source>
        <dbReference type="PIRSR" id="PIRSR000386-1"/>
    </source>
</evidence>
<proteinExistence type="inferred from homology"/>
<comment type="subcellular location">
    <subcellularLocation>
        <location evidence="2 15 17">Cytoplasm</location>
    </subcellularLocation>
</comment>
<dbReference type="EMBL" id="QMFB01000010">
    <property type="protein sequence ID" value="RAV20002.1"/>
    <property type="molecule type" value="Genomic_DNA"/>
</dbReference>
<feature type="region of interest" description="Disordered" evidence="18">
    <location>
        <begin position="271"/>
        <end position="295"/>
    </location>
</feature>
<feature type="region of interest" description="Disordered" evidence="18">
    <location>
        <begin position="83"/>
        <end position="112"/>
    </location>
</feature>
<dbReference type="InterPro" id="IPR029026">
    <property type="entry name" value="tRNA_m1G_MTases_N"/>
</dbReference>
<dbReference type="InterPro" id="IPR029028">
    <property type="entry name" value="Alpha/beta_knot_MTases"/>
</dbReference>
<evidence type="ECO:0000256" key="4">
    <source>
        <dbReference type="ARBA" id="ARBA00011738"/>
    </source>
</evidence>
<evidence type="ECO:0000313" key="21">
    <source>
        <dbReference type="Proteomes" id="UP000250369"/>
    </source>
</evidence>
<dbReference type="Gene3D" id="1.10.1270.20">
    <property type="entry name" value="tRNA(m1g37)methyltransferase, domain 2"/>
    <property type="match status" value="1"/>
</dbReference>
<dbReference type="InterPro" id="IPR002649">
    <property type="entry name" value="tRNA_m1G_MeTrfase_TrmD"/>
</dbReference>
<protein>
    <recommendedName>
        <fullName evidence="6 15">tRNA (guanine-N(1)-)-methyltransferase</fullName>
        <ecNumber evidence="5 15">2.1.1.228</ecNumber>
    </recommendedName>
    <alternativeName>
        <fullName evidence="12 15">M1G-methyltransferase</fullName>
    </alternativeName>
    <alternativeName>
        <fullName evidence="13 15">tRNA [GM37] methyltransferase</fullName>
    </alternativeName>
</protein>
<keyword evidence="21" id="KW-1185">Reference proteome</keyword>
<dbReference type="HAMAP" id="MF_00605">
    <property type="entry name" value="TrmD"/>
    <property type="match status" value="1"/>
</dbReference>
<feature type="domain" description="tRNA methyltransferase TRMD/TRM10-type" evidence="19">
    <location>
        <begin position="111"/>
        <end position="255"/>
    </location>
</feature>
<sequence>MRIDVLTLFPEMFEGVFQASILGKARDKGIVKLNAVNFRLYANNKHNTVDDYPYGGGGGMVLKPEPIFAAVEDLAASVREEQAPFSPEGLHNDGLPEESQVHAQGGGEGKPPRVILMCPQGETFTQKKAEELAKEERLIFVCGHYEGYDERIRQYLVTDELSIGDYVLTGGELPAMVVIDSVVRLLPGVLGNENSAVTDSFSTGLLEYPHYTRPASFRGWDVPDVLISGHHENIDKWRRRQSLERTWRRRPELLEGVELSRQDKQWLDQLKLEMERPKEASNDQGCGQETGGTKA</sequence>
<evidence type="ECO:0000256" key="17">
    <source>
        <dbReference type="RuleBase" id="RU003464"/>
    </source>
</evidence>
<evidence type="ECO:0000259" key="19">
    <source>
        <dbReference type="Pfam" id="PF01746"/>
    </source>
</evidence>
<comment type="function">
    <text evidence="1 15 17">Specifically methylates guanosine-37 in various tRNAs.</text>
</comment>
<keyword evidence="11 15" id="KW-0819">tRNA processing</keyword>
<keyword evidence="8 15" id="KW-0489">Methyltransferase</keyword>
<dbReference type="Proteomes" id="UP000250369">
    <property type="component" value="Unassembled WGS sequence"/>
</dbReference>
<dbReference type="PANTHER" id="PTHR46417:SF1">
    <property type="entry name" value="TRNA (GUANINE-N(1)-)-METHYLTRANSFERASE"/>
    <property type="match status" value="1"/>
</dbReference>
<dbReference type="GO" id="GO:0002939">
    <property type="term" value="P:tRNA N1-guanine methylation"/>
    <property type="evidence" value="ECO:0007669"/>
    <property type="project" value="TreeGrafter"/>
</dbReference>
<keyword evidence="7 15" id="KW-0963">Cytoplasm</keyword>
<evidence type="ECO:0000256" key="8">
    <source>
        <dbReference type="ARBA" id="ARBA00022603"/>
    </source>
</evidence>
<evidence type="ECO:0000256" key="18">
    <source>
        <dbReference type="SAM" id="MobiDB-lite"/>
    </source>
</evidence>
<comment type="caution">
    <text evidence="20">The sequence shown here is derived from an EMBL/GenBank/DDBJ whole genome shotgun (WGS) entry which is preliminary data.</text>
</comment>